<sequence>MHLKANGQFDDGANFNKETQCSKAKHLRILQCIYRVFRYILDLGIMLVAAIEGAKDKICQIEDVCCRQIFPNFQLKSESLHKIYSGGTKAAEVAWKERGNDLILQIERLTA</sequence>
<dbReference type="AlphaFoldDB" id="A0AAW0IL95"/>
<name>A0AAW0IL95_QUESU</name>
<comment type="caution">
    <text evidence="1">The sequence shown here is derived from an EMBL/GenBank/DDBJ whole genome shotgun (WGS) entry which is preliminary data.</text>
</comment>
<evidence type="ECO:0000313" key="1">
    <source>
        <dbReference type="EMBL" id="KAK7815079.1"/>
    </source>
</evidence>
<reference evidence="1 2" key="1">
    <citation type="journal article" date="2018" name="Sci. Data">
        <title>The draft genome sequence of cork oak.</title>
        <authorList>
            <person name="Ramos A.M."/>
            <person name="Usie A."/>
            <person name="Barbosa P."/>
            <person name="Barros P.M."/>
            <person name="Capote T."/>
            <person name="Chaves I."/>
            <person name="Simoes F."/>
            <person name="Abreu I."/>
            <person name="Carrasquinho I."/>
            <person name="Faro C."/>
            <person name="Guimaraes J.B."/>
            <person name="Mendonca D."/>
            <person name="Nobrega F."/>
            <person name="Rodrigues L."/>
            <person name="Saibo N.J.M."/>
            <person name="Varela M.C."/>
            <person name="Egas C."/>
            <person name="Matos J."/>
            <person name="Miguel C.M."/>
            <person name="Oliveira M.M."/>
            <person name="Ricardo C.P."/>
            <person name="Goncalves S."/>
        </authorList>
    </citation>
    <scope>NUCLEOTIDE SEQUENCE [LARGE SCALE GENOMIC DNA]</scope>
    <source>
        <strain evidence="2">cv. HL8</strain>
    </source>
</reference>
<protein>
    <submittedName>
        <fullName evidence="1">Protein gamma response 1</fullName>
    </submittedName>
</protein>
<gene>
    <name evidence="1" type="primary">GR1_4</name>
    <name evidence="1" type="ORF">CFP56_002044</name>
</gene>
<dbReference type="EMBL" id="PKMF04001035">
    <property type="protein sequence ID" value="KAK7815079.1"/>
    <property type="molecule type" value="Genomic_DNA"/>
</dbReference>
<keyword evidence="2" id="KW-1185">Reference proteome</keyword>
<proteinExistence type="predicted"/>
<accession>A0AAW0IL95</accession>
<evidence type="ECO:0000313" key="2">
    <source>
        <dbReference type="Proteomes" id="UP000237347"/>
    </source>
</evidence>
<organism evidence="1 2">
    <name type="scientific">Quercus suber</name>
    <name type="common">Cork oak</name>
    <dbReference type="NCBI Taxonomy" id="58331"/>
    <lineage>
        <taxon>Eukaryota</taxon>
        <taxon>Viridiplantae</taxon>
        <taxon>Streptophyta</taxon>
        <taxon>Embryophyta</taxon>
        <taxon>Tracheophyta</taxon>
        <taxon>Spermatophyta</taxon>
        <taxon>Magnoliopsida</taxon>
        <taxon>eudicotyledons</taxon>
        <taxon>Gunneridae</taxon>
        <taxon>Pentapetalae</taxon>
        <taxon>rosids</taxon>
        <taxon>fabids</taxon>
        <taxon>Fagales</taxon>
        <taxon>Fagaceae</taxon>
        <taxon>Quercus</taxon>
    </lineage>
</organism>
<dbReference type="Proteomes" id="UP000237347">
    <property type="component" value="Unassembled WGS sequence"/>
</dbReference>